<organism evidence="1 2">
    <name type="scientific">Strongyloides papillosus</name>
    <name type="common">Intestinal threadworm</name>
    <dbReference type="NCBI Taxonomy" id="174720"/>
    <lineage>
        <taxon>Eukaryota</taxon>
        <taxon>Metazoa</taxon>
        <taxon>Ecdysozoa</taxon>
        <taxon>Nematoda</taxon>
        <taxon>Chromadorea</taxon>
        <taxon>Rhabditida</taxon>
        <taxon>Tylenchina</taxon>
        <taxon>Panagrolaimomorpha</taxon>
        <taxon>Strongyloidoidea</taxon>
        <taxon>Strongyloididae</taxon>
        <taxon>Strongyloides</taxon>
    </lineage>
</organism>
<dbReference type="Proteomes" id="UP000046392">
    <property type="component" value="Unplaced"/>
</dbReference>
<dbReference type="AlphaFoldDB" id="A0A0N5BTI3"/>
<dbReference type="WBParaSite" id="SPAL_0000916600.1">
    <property type="protein sequence ID" value="SPAL_0000916600.1"/>
    <property type="gene ID" value="SPAL_0000916600"/>
</dbReference>
<name>A0A0N5BTI3_STREA</name>
<protein>
    <submittedName>
        <fullName evidence="2">F-box domain-containing protein</fullName>
    </submittedName>
</protein>
<evidence type="ECO:0000313" key="1">
    <source>
        <dbReference type="Proteomes" id="UP000046392"/>
    </source>
</evidence>
<accession>A0A0N5BTI3</accession>
<evidence type="ECO:0000313" key="2">
    <source>
        <dbReference type="WBParaSite" id="SPAL_0000916600.1"/>
    </source>
</evidence>
<sequence>MKCDFEKEKIERRMFFYTDNQKVSITYGDGYDKASGFPELGNLEIVEDSDSKDLRNRSRTFFGETIPNSNRVTYCFGLLVGKWREEDHVAAMKKPADILDLNCATRKMSKISSCKVLDALSHMKHENITRISLPLNCFRCHSYKHSTINGNIFNGFPNLTELSLTCHSSDRNYYGLIRQWNTFERVVQQFSTTKNPTIFLKSLQYDDAMHINELNEIISIITKYNVKAKIKIEIDCPRYEGQCENCTGTVGFFSSIKEYITYVFSTIENHRQLLHNIGILKTFENLSTLNLKFSLYDITYKFIPPFNQRLSGFGLKKLNNLENVKLNYLGNINDRHSNVLDSFYQFFEFIRSMMPKSVEVLKLENVPDMDDATAKMTTEYMPNIKLLKIKCLTYKESDGLDNFTKLDCLFSSEYCPIKIPKTLKLLAFEHKKWKVRSDDIIFTDNIIKSYYEKFTKRITDGKNRYILFSDVCNWHLYKCAIQKYFCRGF</sequence>
<keyword evidence="1" id="KW-1185">Reference proteome</keyword>
<proteinExistence type="predicted"/>
<reference evidence="2" key="1">
    <citation type="submission" date="2017-02" db="UniProtKB">
        <authorList>
            <consortium name="WormBaseParasite"/>
        </authorList>
    </citation>
    <scope>IDENTIFICATION</scope>
</reference>